<name>A0A4Y9JCI6_9STRE</name>
<organism evidence="1 2">
    <name type="scientific">Streptococcus cuniculi</name>
    <dbReference type="NCBI Taxonomy" id="1432788"/>
    <lineage>
        <taxon>Bacteria</taxon>
        <taxon>Bacillati</taxon>
        <taxon>Bacillota</taxon>
        <taxon>Bacilli</taxon>
        <taxon>Lactobacillales</taxon>
        <taxon>Streptococcaceae</taxon>
        <taxon>Streptococcus</taxon>
    </lineage>
</organism>
<proteinExistence type="predicted"/>
<dbReference type="AlphaFoldDB" id="A0A4Y9JCI6"/>
<dbReference type="RefSeq" id="WP_135181845.1">
    <property type="nucleotide sequence ID" value="NZ_JADGKZ010000006.1"/>
</dbReference>
<dbReference type="GO" id="GO:0003676">
    <property type="term" value="F:nucleic acid binding"/>
    <property type="evidence" value="ECO:0007669"/>
    <property type="project" value="InterPro"/>
</dbReference>
<protein>
    <recommendedName>
        <fullName evidence="3">Sugar-phospahte nucleotidyltransferase</fullName>
    </recommendedName>
</protein>
<dbReference type="GO" id="GO:0008168">
    <property type="term" value="F:methyltransferase activity"/>
    <property type="evidence" value="ECO:0007669"/>
    <property type="project" value="InterPro"/>
</dbReference>
<comment type="caution">
    <text evidence="1">The sequence shown here is derived from an EMBL/GenBank/DDBJ whole genome shotgun (WGS) entry which is preliminary data.</text>
</comment>
<gene>
    <name evidence="1" type="ORF">E4T82_05385</name>
</gene>
<dbReference type="EMBL" id="SPPD01000006">
    <property type="protein sequence ID" value="TFU97898.1"/>
    <property type="molecule type" value="Genomic_DNA"/>
</dbReference>
<reference evidence="1 2" key="1">
    <citation type="submission" date="2019-03" db="EMBL/GenBank/DDBJ databases">
        <title>Diversity of the mouse oral microbiome.</title>
        <authorList>
            <person name="Joseph S."/>
            <person name="Aduse-Opoku J."/>
            <person name="Curtis M."/>
            <person name="Wade W."/>
            <person name="Hashim A."/>
        </authorList>
    </citation>
    <scope>NUCLEOTIDE SEQUENCE [LARGE SCALE GENOMIC DNA]</scope>
    <source>
        <strain evidence="1 2">WM131</strain>
    </source>
</reference>
<dbReference type="InterPro" id="IPR029063">
    <property type="entry name" value="SAM-dependent_MTases_sf"/>
</dbReference>
<accession>A0A4Y9JCI6</accession>
<sequence>MSFSQQIKTSKSDEYYTPKYAVDIIVPYLKAKGFTKIWCPFDKAHSEFVKILKREGFEVVFGHIETGQDFFEQNLPENADCVVSNPPFSKRDAIFKRLYELKIPFALVMNGNGIFDSRARFELFRNNDFELLIPRGRIKFFDESMVLKNSPNFQSIYVCHGMLDRQIVFTNMIID</sequence>
<dbReference type="OrthoDB" id="9774673at2"/>
<dbReference type="PROSITE" id="PS00092">
    <property type="entry name" value="N6_MTASE"/>
    <property type="match status" value="1"/>
</dbReference>
<evidence type="ECO:0000313" key="1">
    <source>
        <dbReference type="EMBL" id="TFU97898.1"/>
    </source>
</evidence>
<evidence type="ECO:0008006" key="3">
    <source>
        <dbReference type="Google" id="ProtNLM"/>
    </source>
</evidence>
<dbReference type="GO" id="GO:0032259">
    <property type="term" value="P:methylation"/>
    <property type="evidence" value="ECO:0007669"/>
    <property type="project" value="InterPro"/>
</dbReference>
<evidence type="ECO:0000313" key="2">
    <source>
        <dbReference type="Proteomes" id="UP000297253"/>
    </source>
</evidence>
<dbReference type="SUPFAM" id="SSF53335">
    <property type="entry name" value="S-adenosyl-L-methionine-dependent methyltransferases"/>
    <property type="match status" value="1"/>
</dbReference>
<dbReference type="Proteomes" id="UP000297253">
    <property type="component" value="Unassembled WGS sequence"/>
</dbReference>
<dbReference type="InterPro" id="IPR002052">
    <property type="entry name" value="DNA_methylase_N6_adenine_CS"/>
</dbReference>